<organism evidence="1">
    <name type="scientific">hydrocarbon metagenome</name>
    <dbReference type="NCBI Taxonomy" id="938273"/>
    <lineage>
        <taxon>unclassified sequences</taxon>
        <taxon>metagenomes</taxon>
        <taxon>ecological metagenomes</taxon>
    </lineage>
</organism>
<accession>A0A0W8E3L1</accession>
<comment type="caution">
    <text evidence="1">The sequence shown here is derived from an EMBL/GenBank/DDBJ whole genome shotgun (WGS) entry which is preliminary data.</text>
</comment>
<dbReference type="AlphaFoldDB" id="A0A0W8E3L1"/>
<proteinExistence type="predicted"/>
<protein>
    <submittedName>
        <fullName evidence="1">Uncharacterized protein</fullName>
    </submittedName>
</protein>
<gene>
    <name evidence="1" type="ORF">ASZ90_019331</name>
</gene>
<name>A0A0W8E3L1_9ZZZZ</name>
<dbReference type="EMBL" id="LNQE01001888">
    <property type="protein sequence ID" value="KUG03232.1"/>
    <property type="molecule type" value="Genomic_DNA"/>
</dbReference>
<evidence type="ECO:0000313" key="1">
    <source>
        <dbReference type="EMBL" id="KUG03232.1"/>
    </source>
</evidence>
<reference evidence="1" key="1">
    <citation type="journal article" date="2015" name="Proc. Natl. Acad. Sci. U.S.A.">
        <title>Networks of energetic and metabolic interactions define dynamics in microbial communities.</title>
        <authorList>
            <person name="Embree M."/>
            <person name="Liu J.K."/>
            <person name="Al-Bassam M.M."/>
            <person name="Zengler K."/>
        </authorList>
    </citation>
    <scope>NUCLEOTIDE SEQUENCE</scope>
</reference>
<sequence length="57" mass="6098">MAKYVKILAVDLLNIRGGICFAKPGDKLLSGYTGTGKPVGQYISAQNLFKGIIHGFN</sequence>